<dbReference type="AlphaFoldDB" id="A0A084SM04"/>
<dbReference type="EMBL" id="JPMI01000240">
    <property type="protein sequence ID" value="KFA89489.1"/>
    <property type="molecule type" value="Genomic_DNA"/>
</dbReference>
<accession>A0A084SM04</accession>
<comment type="similarity">
    <text evidence="10">Belongs to the peroxiredoxin family. BCP/PrxQ subfamily.</text>
</comment>
<evidence type="ECO:0000256" key="13">
    <source>
        <dbReference type="PIRSR" id="PIRSR000239-1"/>
    </source>
</evidence>
<evidence type="ECO:0000256" key="7">
    <source>
        <dbReference type="ARBA" id="ARBA00023157"/>
    </source>
</evidence>
<evidence type="ECO:0000256" key="3">
    <source>
        <dbReference type="ARBA" id="ARBA00013017"/>
    </source>
</evidence>
<proteinExistence type="inferred from homology"/>
<dbReference type="PIRSF" id="PIRSF000239">
    <property type="entry name" value="AHPC"/>
    <property type="match status" value="1"/>
</dbReference>
<protein>
    <recommendedName>
        <fullName evidence="3">thioredoxin-dependent peroxiredoxin</fullName>
        <ecNumber evidence="3">1.11.1.24</ecNumber>
    </recommendedName>
    <alternativeName>
        <fullName evidence="9">Thioredoxin peroxidase</fullName>
    </alternativeName>
    <alternativeName>
        <fullName evidence="11">Thioredoxin-dependent peroxiredoxin Bcp</fullName>
    </alternativeName>
</protein>
<evidence type="ECO:0000256" key="2">
    <source>
        <dbReference type="ARBA" id="ARBA00011245"/>
    </source>
</evidence>
<dbReference type="GO" id="GO:0034599">
    <property type="term" value="P:cellular response to oxidative stress"/>
    <property type="evidence" value="ECO:0007669"/>
    <property type="project" value="TreeGrafter"/>
</dbReference>
<evidence type="ECO:0000256" key="1">
    <source>
        <dbReference type="ARBA" id="ARBA00003330"/>
    </source>
</evidence>
<evidence type="ECO:0000256" key="10">
    <source>
        <dbReference type="ARBA" id="ARBA00038489"/>
    </source>
</evidence>
<keyword evidence="6" id="KW-0560">Oxidoreductase</keyword>
<comment type="catalytic activity">
    <reaction evidence="12">
        <text>a hydroperoxide + [thioredoxin]-dithiol = an alcohol + [thioredoxin]-disulfide + H2O</text>
        <dbReference type="Rhea" id="RHEA:62620"/>
        <dbReference type="Rhea" id="RHEA-COMP:10698"/>
        <dbReference type="Rhea" id="RHEA-COMP:10700"/>
        <dbReference type="ChEBI" id="CHEBI:15377"/>
        <dbReference type="ChEBI" id="CHEBI:29950"/>
        <dbReference type="ChEBI" id="CHEBI:30879"/>
        <dbReference type="ChEBI" id="CHEBI:35924"/>
        <dbReference type="ChEBI" id="CHEBI:50058"/>
        <dbReference type="EC" id="1.11.1.24"/>
    </reaction>
</comment>
<dbReference type="SUPFAM" id="SSF52833">
    <property type="entry name" value="Thioredoxin-like"/>
    <property type="match status" value="1"/>
</dbReference>
<gene>
    <name evidence="15" type="ORF">Q664_34505</name>
</gene>
<comment type="caution">
    <text evidence="15">The sequence shown here is derived from an EMBL/GenBank/DDBJ whole genome shotgun (WGS) entry which is preliminary data.</text>
</comment>
<dbReference type="GO" id="GO:0008379">
    <property type="term" value="F:thioredoxin peroxidase activity"/>
    <property type="evidence" value="ECO:0007669"/>
    <property type="project" value="TreeGrafter"/>
</dbReference>
<dbReference type="GO" id="GO:0005737">
    <property type="term" value="C:cytoplasm"/>
    <property type="evidence" value="ECO:0007669"/>
    <property type="project" value="TreeGrafter"/>
</dbReference>
<keyword evidence="7" id="KW-1015">Disulfide bond</keyword>
<dbReference type="CDD" id="cd03017">
    <property type="entry name" value="PRX_BCP"/>
    <property type="match status" value="1"/>
</dbReference>
<name>A0A084SM04_9BACT</name>
<evidence type="ECO:0000256" key="4">
    <source>
        <dbReference type="ARBA" id="ARBA00022559"/>
    </source>
</evidence>
<dbReference type="PANTHER" id="PTHR42801">
    <property type="entry name" value="THIOREDOXIN-DEPENDENT PEROXIDE REDUCTASE"/>
    <property type="match status" value="1"/>
</dbReference>
<dbReference type="Pfam" id="PF00578">
    <property type="entry name" value="AhpC-TSA"/>
    <property type="match status" value="1"/>
</dbReference>
<evidence type="ECO:0000256" key="12">
    <source>
        <dbReference type="ARBA" id="ARBA00049091"/>
    </source>
</evidence>
<dbReference type="Proteomes" id="UP000028547">
    <property type="component" value="Unassembled WGS sequence"/>
</dbReference>
<evidence type="ECO:0000313" key="15">
    <source>
        <dbReference type="EMBL" id="KFA89489.1"/>
    </source>
</evidence>
<keyword evidence="5" id="KW-0049">Antioxidant</keyword>
<dbReference type="InterPro" id="IPR000866">
    <property type="entry name" value="AhpC/TSA"/>
</dbReference>
<reference evidence="15 16" key="1">
    <citation type="submission" date="2014-07" db="EMBL/GenBank/DDBJ databases">
        <title>Draft Genome Sequence of Gephyronic Acid Producer, Cystobacter violaceus Strain Cb vi76.</title>
        <authorList>
            <person name="Stevens D.C."/>
            <person name="Young J."/>
            <person name="Carmichael R."/>
            <person name="Tan J."/>
            <person name="Taylor R.E."/>
        </authorList>
    </citation>
    <scope>NUCLEOTIDE SEQUENCE [LARGE SCALE GENOMIC DNA]</scope>
    <source>
        <strain evidence="15 16">Cb vi76</strain>
    </source>
</reference>
<dbReference type="Gene3D" id="3.40.30.10">
    <property type="entry name" value="Glutaredoxin"/>
    <property type="match status" value="1"/>
</dbReference>
<comment type="function">
    <text evidence="1">Thiol-specific peroxidase that catalyzes the reduction of hydrogen peroxide and organic hydroperoxides to water and alcohols, respectively. Plays a role in cell protection against oxidative stress by detoxifying peroxides and as sensor of hydrogen peroxide-mediated signaling events.</text>
</comment>
<dbReference type="InterPro" id="IPR013766">
    <property type="entry name" value="Thioredoxin_domain"/>
</dbReference>
<evidence type="ECO:0000256" key="11">
    <source>
        <dbReference type="ARBA" id="ARBA00042639"/>
    </source>
</evidence>
<comment type="subunit">
    <text evidence="2">Monomer.</text>
</comment>
<evidence type="ECO:0000313" key="16">
    <source>
        <dbReference type="Proteomes" id="UP000028547"/>
    </source>
</evidence>
<feature type="active site" description="Cysteine sulfenic acid (-SOH) intermediate; for peroxidase activity" evidence="13">
    <location>
        <position position="44"/>
    </location>
</feature>
<sequence length="155" mass="17554">MLDVGQAAPDFTGTDCWGHTFSLSALRGRRVVLFFFPKAFTIACTEETRHFRDNHERIQALGAELVGVSVDTVKTQCEFAEQENIHFSLLGDEARTISQAYDVLWPVLKVDRRVTYIIGPDGLIESVIRHEVRVYKHLDDVLRYLSEHPLPPAGT</sequence>
<dbReference type="GO" id="GO:0045454">
    <property type="term" value="P:cell redox homeostasis"/>
    <property type="evidence" value="ECO:0007669"/>
    <property type="project" value="TreeGrafter"/>
</dbReference>
<dbReference type="PANTHER" id="PTHR42801:SF4">
    <property type="entry name" value="AHPC_TSA FAMILY PROTEIN"/>
    <property type="match status" value="1"/>
</dbReference>
<keyword evidence="4" id="KW-0575">Peroxidase</keyword>
<dbReference type="InterPro" id="IPR024706">
    <property type="entry name" value="Peroxiredoxin_AhpC-typ"/>
</dbReference>
<dbReference type="RefSeq" id="WP_043404967.1">
    <property type="nucleotide sequence ID" value="NZ_JPMI01000240.1"/>
</dbReference>
<keyword evidence="8" id="KW-0676">Redox-active center</keyword>
<feature type="domain" description="Thioredoxin" evidence="14">
    <location>
        <begin position="2"/>
        <end position="150"/>
    </location>
</feature>
<evidence type="ECO:0000256" key="8">
    <source>
        <dbReference type="ARBA" id="ARBA00023284"/>
    </source>
</evidence>
<evidence type="ECO:0000256" key="9">
    <source>
        <dbReference type="ARBA" id="ARBA00032824"/>
    </source>
</evidence>
<evidence type="ECO:0000256" key="5">
    <source>
        <dbReference type="ARBA" id="ARBA00022862"/>
    </source>
</evidence>
<evidence type="ECO:0000256" key="6">
    <source>
        <dbReference type="ARBA" id="ARBA00023002"/>
    </source>
</evidence>
<organism evidence="15 16">
    <name type="scientific">Archangium violaceum Cb vi76</name>
    <dbReference type="NCBI Taxonomy" id="1406225"/>
    <lineage>
        <taxon>Bacteria</taxon>
        <taxon>Pseudomonadati</taxon>
        <taxon>Myxococcota</taxon>
        <taxon>Myxococcia</taxon>
        <taxon>Myxococcales</taxon>
        <taxon>Cystobacterineae</taxon>
        <taxon>Archangiaceae</taxon>
        <taxon>Archangium</taxon>
    </lineage>
</organism>
<dbReference type="PROSITE" id="PS51352">
    <property type="entry name" value="THIOREDOXIN_2"/>
    <property type="match status" value="1"/>
</dbReference>
<dbReference type="EC" id="1.11.1.24" evidence="3"/>
<evidence type="ECO:0000259" key="14">
    <source>
        <dbReference type="PROSITE" id="PS51352"/>
    </source>
</evidence>
<dbReference type="InterPro" id="IPR050924">
    <property type="entry name" value="Peroxiredoxin_BCP/PrxQ"/>
</dbReference>
<dbReference type="InterPro" id="IPR036249">
    <property type="entry name" value="Thioredoxin-like_sf"/>
</dbReference>